<dbReference type="InterPro" id="IPR036175">
    <property type="entry name" value="Sec23/24_helical_dom_sf"/>
</dbReference>
<dbReference type="SUPFAM" id="SSF82919">
    <property type="entry name" value="Zn-finger domain of Sec23/24"/>
    <property type="match status" value="1"/>
</dbReference>
<evidence type="ECO:0000259" key="8">
    <source>
        <dbReference type="Pfam" id="PF04815"/>
    </source>
</evidence>
<dbReference type="PANTHER" id="PTHR13803:SF4">
    <property type="entry name" value="SECRETORY 24CD, ISOFORM C"/>
    <property type="match status" value="1"/>
</dbReference>
<dbReference type="CDD" id="cd01479">
    <property type="entry name" value="Sec24-like"/>
    <property type="match status" value="1"/>
</dbReference>
<feature type="compositionally biased region" description="Polar residues" evidence="4">
    <location>
        <begin position="93"/>
        <end position="103"/>
    </location>
</feature>
<keyword evidence="3" id="KW-0653">Protein transport</keyword>
<reference evidence="10 11" key="1">
    <citation type="submission" date="2023-04" db="EMBL/GenBank/DDBJ databases">
        <title>Genome of Basidiobolus ranarum AG-B5.</title>
        <authorList>
            <person name="Stajich J.E."/>
            <person name="Carter-House D."/>
            <person name="Gryganskyi A."/>
        </authorList>
    </citation>
    <scope>NUCLEOTIDE SEQUENCE [LARGE SCALE GENOMIC DNA]</scope>
    <source>
        <strain evidence="10 11">AG-B5</strain>
    </source>
</reference>
<proteinExistence type="inferred from homology"/>
<dbReference type="Proteomes" id="UP001479436">
    <property type="component" value="Unassembled WGS sequence"/>
</dbReference>
<dbReference type="Gene3D" id="2.60.40.1670">
    <property type="entry name" value="beta-sandwich domain of Sec23/24"/>
    <property type="match status" value="1"/>
</dbReference>
<dbReference type="InterPro" id="IPR006896">
    <property type="entry name" value="Sec23/24_trunk_dom"/>
</dbReference>
<dbReference type="InterPro" id="IPR036465">
    <property type="entry name" value="vWFA_dom_sf"/>
</dbReference>
<evidence type="ECO:0000256" key="1">
    <source>
        <dbReference type="ARBA" id="ARBA00008334"/>
    </source>
</evidence>
<dbReference type="Gene3D" id="3.40.20.10">
    <property type="entry name" value="Severin"/>
    <property type="match status" value="1"/>
</dbReference>
<dbReference type="Pfam" id="PF04815">
    <property type="entry name" value="Sec23_helical"/>
    <property type="match status" value="1"/>
</dbReference>
<dbReference type="SUPFAM" id="SSF53300">
    <property type="entry name" value="vWA-like"/>
    <property type="match status" value="1"/>
</dbReference>
<dbReference type="SUPFAM" id="SSF82754">
    <property type="entry name" value="C-terminal, gelsolin-like domain of Sec23/24"/>
    <property type="match status" value="1"/>
</dbReference>
<comment type="caution">
    <text evidence="10">The sequence shown here is derived from an EMBL/GenBank/DDBJ whole genome shotgun (WGS) entry which is preliminary data.</text>
</comment>
<feature type="region of interest" description="Disordered" evidence="4">
    <location>
        <begin position="93"/>
        <end position="127"/>
    </location>
</feature>
<dbReference type="InterPro" id="IPR036174">
    <property type="entry name" value="Znf_Sec23_Sec24_sf"/>
</dbReference>
<dbReference type="PANTHER" id="PTHR13803">
    <property type="entry name" value="SEC24-RELATED PROTEIN"/>
    <property type="match status" value="1"/>
</dbReference>
<evidence type="ECO:0000313" key="10">
    <source>
        <dbReference type="EMBL" id="KAK9760738.1"/>
    </source>
</evidence>
<protein>
    <submittedName>
        <fullName evidence="10">COPII coat Sec23p-Sfb3p heterodimer component</fullName>
    </submittedName>
</protein>
<dbReference type="InterPro" id="IPR012990">
    <property type="entry name" value="Beta-sandwich_Sec23_24"/>
</dbReference>
<dbReference type="SUPFAM" id="SSF81995">
    <property type="entry name" value="beta-sandwich domain of Sec23/24"/>
    <property type="match status" value="1"/>
</dbReference>
<dbReference type="InterPro" id="IPR029006">
    <property type="entry name" value="ADF-H/Gelsolin-like_dom_sf"/>
</dbReference>
<gene>
    <name evidence="10" type="primary">SFB3_3</name>
    <name evidence="10" type="ORF">K7432_014918</name>
</gene>
<evidence type="ECO:0000256" key="3">
    <source>
        <dbReference type="ARBA" id="ARBA00022927"/>
    </source>
</evidence>
<dbReference type="Gene3D" id="2.30.30.380">
    <property type="entry name" value="Zn-finger domain of Sec23/24"/>
    <property type="match status" value="1"/>
</dbReference>
<name>A0ABR2WGV5_9FUNG</name>
<dbReference type="InterPro" id="IPR050550">
    <property type="entry name" value="SEC23_SEC24_subfamily"/>
</dbReference>
<dbReference type="InterPro" id="IPR041742">
    <property type="entry name" value="Sec24-like_trunk_dom"/>
</dbReference>
<feature type="domain" description="Sec23/Sec24 helical" evidence="8">
    <location>
        <begin position="643"/>
        <end position="743"/>
    </location>
</feature>
<evidence type="ECO:0000256" key="4">
    <source>
        <dbReference type="SAM" id="MobiDB-lite"/>
    </source>
</evidence>
<dbReference type="Pfam" id="PF04810">
    <property type="entry name" value="zf-Sec23_Sec24"/>
    <property type="match status" value="1"/>
</dbReference>
<evidence type="ECO:0000259" key="5">
    <source>
        <dbReference type="Pfam" id="PF00626"/>
    </source>
</evidence>
<dbReference type="Pfam" id="PF08033">
    <property type="entry name" value="Sec23_BS"/>
    <property type="match status" value="1"/>
</dbReference>
<feature type="region of interest" description="Disordered" evidence="4">
    <location>
        <begin position="41"/>
        <end position="70"/>
    </location>
</feature>
<dbReference type="Gene3D" id="1.20.120.730">
    <property type="entry name" value="Sec23/Sec24 helical domain"/>
    <property type="match status" value="1"/>
</dbReference>
<evidence type="ECO:0000259" key="6">
    <source>
        <dbReference type="Pfam" id="PF04810"/>
    </source>
</evidence>
<sequence>MPPNNNDDLVNKLSNLNLQQNLVSEPTNGQRHIKPKRVFLGPDGRPVDPSGHYNNNDAQGPIPPTNMQNGQPTLYSPIEQHQPQPAMTGYPSMPQSQFQQPIHQTGVRPPAPGQPGVGRPVMDNPPRNRLDPDQIPSPIAVQEQNQANFTDSPYMTFSRAGVPLASTNFKAIDEGCSNPRFMRMTMYNIPASHDLLKSSHLPLGMVIQPLAELRHDEAPVEVVDFGEAGPIRCNRCQGYINPFVTFTDGGRKFVCNLCQHENEVPDTYFCNLDMNGRRLDIDMRPELRCGTVEFVATKEYCNRPPVPASFIFAIDVSWNAVQNGMLNSAAQAIRDALYSGNGVGQGVRVGIVTYDRSVHFYNLSSNLEQAQMMVVSDVFDTFVPLNEGFLVDPNQSQSIIEDLLDNLPSMFGNNRIVEPVLGAAMQSAYMALKDLGGKVFAFHTCLPTFGPGPLKSRDDVKLVGTDKEKALFSPQDAFYKDLGAQFVESGISVDMFLFTNSYVDVATIGTLPALTGGDIHHYPNFDAQKDGFKFNQELQHNVTRQFGFNGVLRIRCSNGLSVDDHFGNFYMRNATDVEFGGIDSDKAIGAVIKHDSKVDEKLDATFQCALLYTTVGGQRRIRLHNLSVPVTTLMGNMFRYAEMDATLNLMVKDAVTQALNTPLKAVRDKLTEQCYQILGAYRKHCASATSPGQLILPEALKLFPLNALTVLKSKALRNGIDVSVDSRVACMRLLKSIGVSQSIAFFYPRLFPVHTLTEDVACEDENGVFKYPPMIRDSYTRLEAHGAYLLENTQTLMFWIGKQVSSEFLQNVFGVASLQELDPRIRTIPELDNPMSKRIRALVDHLQKGRVRYPVLQIVRQSMDQVELEFANLLVEDKNNDNMSYVDYLCFIHRQIQNELSND</sequence>
<keyword evidence="11" id="KW-1185">Reference proteome</keyword>
<dbReference type="SUPFAM" id="SSF81811">
    <property type="entry name" value="Helical domain of Sec23/24"/>
    <property type="match status" value="1"/>
</dbReference>
<evidence type="ECO:0000313" key="11">
    <source>
        <dbReference type="Proteomes" id="UP001479436"/>
    </source>
</evidence>
<dbReference type="EMBL" id="JASJQH010001841">
    <property type="protein sequence ID" value="KAK9760738.1"/>
    <property type="molecule type" value="Genomic_DNA"/>
</dbReference>
<dbReference type="InterPro" id="IPR006895">
    <property type="entry name" value="Znf_Sec23_Sec24"/>
</dbReference>
<dbReference type="Pfam" id="PF04811">
    <property type="entry name" value="Sec23_trunk"/>
    <property type="match status" value="1"/>
</dbReference>
<dbReference type="Gene3D" id="3.40.50.410">
    <property type="entry name" value="von Willebrand factor, type A domain"/>
    <property type="match status" value="1"/>
</dbReference>
<feature type="domain" description="Zinc finger Sec23/Sec24-type" evidence="6">
    <location>
        <begin position="230"/>
        <end position="268"/>
    </location>
</feature>
<evidence type="ECO:0000259" key="7">
    <source>
        <dbReference type="Pfam" id="PF04811"/>
    </source>
</evidence>
<accession>A0ABR2WGV5</accession>
<evidence type="ECO:0000256" key="2">
    <source>
        <dbReference type="ARBA" id="ARBA00022448"/>
    </source>
</evidence>
<feature type="domain" description="Sec23/Sec24 beta-sandwich" evidence="9">
    <location>
        <begin position="547"/>
        <end position="631"/>
    </location>
</feature>
<dbReference type="InterPro" id="IPR036180">
    <property type="entry name" value="Gelsolin-like_dom_sf"/>
</dbReference>
<evidence type="ECO:0000259" key="9">
    <source>
        <dbReference type="Pfam" id="PF08033"/>
    </source>
</evidence>
<keyword evidence="2" id="KW-0813">Transport</keyword>
<dbReference type="Pfam" id="PF00626">
    <property type="entry name" value="Gelsolin"/>
    <property type="match status" value="1"/>
</dbReference>
<dbReference type="InterPro" id="IPR006900">
    <property type="entry name" value="Sec23/24_helical_dom"/>
</dbReference>
<dbReference type="InterPro" id="IPR007123">
    <property type="entry name" value="Gelsolin-like_dom"/>
</dbReference>
<organism evidence="10 11">
    <name type="scientific">Basidiobolus ranarum</name>
    <dbReference type="NCBI Taxonomy" id="34480"/>
    <lineage>
        <taxon>Eukaryota</taxon>
        <taxon>Fungi</taxon>
        <taxon>Fungi incertae sedis</taxon>
        <taxon>Zoopagomycota</taxon>
        <taxon>Entomophthoromycotina</taxon>
        <taxon>Basidiobolomycetes</taxon>
        <taxon>Basidiobolales</taxon>
        <taxon>Basidiobolaceae</taxon>
        <taxon>Basidiobolus</taxon>
    </lineage>
</organism>
<comment type="similarity">
    <text evidence="1">Belongs to the SEC23/SEC24 family. SEC24 subfamily.</text>
</comment>
<feature type="domain" description="Sec23/Sec24 trunk" evidence="7">
    <location>
        <begin position="305"/>
        <end position="542"/>
    </location>
</feature>
<feature type="domain" description="Gelsolin-like" evidence="5">
    <location>
        <begin position="772"/>
        <end position="841"/>
    </location>
</feature>